<dbReference type="InterPro" id="IPR050194">
    <property type="entry name" value="Glycosyltransferase_grp1"/>
</dbReference>
<evidence type="ECO:0000313" key="4">
    <source>
        <dbReference type="EMBL" id="MBP0445883.1"/>
    </source>
</evidence>
<comment type="caution">
    <text evidence="4">The sequence shown here is derived from an EMBL/GenBank/DDBJ whole genome shotgun (WGS) entry which is preliminary data.</text>
</comment>
<organism evidence="4 5">
    <name type="scientific">Pararoseomonas baculiformis</name>
    <dbReference type="NCBI Taxonomy" id="2820812"/>
    <lineage>
        <taxon>Bacteria</taxon>
        <taxon>Pseudomonadati</taxon>
        <taxon>Pseudomonadota</taxon>
        <taxon>Alphaproteobacteria</taxon>
        <taxon>Acetobacterales</taxon>
        <taxon>Acetobacteraceae</taxon>
        <taxon>Pararoseomonas</taxon>
    </lineage>
</organism>
<evidence type="ECO:0000259" key="3">
    <source>
        <dbReference type="Pfam" id="PF13579"/>
    </source>
</evidence>
<dbReference type="RefSeq" id="WP_209380146.1">
    <property type="nucleotide sequence ID" value="NZ_JAGIZB010000012.1"/>
</dbReference>
<dbReference type="EMBL" id="JAGIZB010000012">
    <property type="protein sequence ID" value="MBP0445883.1"/>
    <property type="molecule type" value="Genomic_DNA"/>
</dbReference>
<feature type="domain" description="Glycosyl transferase family 1" evidence="2">
    <location>
        <begin position="206"/>
        <end position="361"/>
    </location>
</feature>
<feature type="chain" id="PRO_5045993762" evidence="1">
    <location>
        <begin position="22"/>
        <end position="412"/>
    </location>
</feature>
<dbReference type="Gene3D" id="3.40.50.2000">
    <property type="entry name" value="Glycogen Phosphorylase B"/>
    <property type="match status" value="2"/>
</dbReference>
<dbReference type="InterPro" id="IPR001296">
    <property type="entry name" value="Glyco_trans_1"/>
</dbReference>
<evidence type="ECO:0000259" key="2">
    <source>
        <dbReference type="Pfam" id="PF00534"/>
    </source>
</evidence>
<keyword evidence="5" id="KW-1185">Reference proteome</keyword>
<evidence type="ECO:0000256" key="1">
    <source>
        <dbReference type="SAM" id="SignalP"/>
    </source>
</evidence>
<dbReference type="CDD" id="cd03801">
    <property type="entry name" value="GT4_PimA-like"/>
    <property type="match status" value="1"/>
</dbReference>
<accession>A0ABS4AH83</accession>
<reference evidence="4 5" key="1">
    <citation type="submission" date="2021-03" db="EMBL/GenBank/DDBJ databases">
        <authorList>
            <person name="So Y."/>
        </authorList>
    </citation>
    <scope>NUCLEOTIDE SEQUENCE [LARGE SCALE GENOMIC DNA]</scope>
    <source>
        <strain evidence="4 5">SSH11</strain>
    </source>
</reference>
<dbReference type="PANTHER" id="PTHR45947:SF3">
    <property type="entry name" value="SULFOQUINOVOSYL TRANSFERASE SQD2"/>
    <property type="match status" value="1"/>
</dbReference>
<gene>
    <name evidence="4" type="ORF">J8J14_13990</name>
</gene>
<feature type="signal peptide" evidence="1">
    <location>
        <begin position="1"/>
        <end position="21"/>
    </location>
</feature>
<proteinExistence type="predicted"/>
<dbReference type="Pfam" id="PF00534">
    <property type="entry name" value="Glycos_transf_1"/>
    <property type="match status" value="1"/>
</dbReference>
<protein>
    <submittedName>
        <fullName evidence="4">Glycosyltransferase family 4 protein</fullName>
    </submittedName>
</protein>
<dbReference type="Proteomes" id="UP000681594">
    <property type="component" value="Unassembled WGS sequence"/>
</dbReference>
<dbReference type="Pfam" id="PF13579">
    <property type="entry name" value="Glyco_trans_4_4"/>
    <property type="match status" value="1"/>
</dbReference>
<sequence>MRVLFLSRRFFPAISGMSVYAINLLRQLAAAGHDVTMVSQYRGDAAGTKVYGGGPPPEVPGIRVIGRRSLGEEAFSAPGGADFERDVEDMVETILAEHARQPFDVLHAQYGYPNGWSVLLAAQRIGVPTIVSIQGGDGHWVGSCCETHRQAMLRVLNHADRLLIGCDSFAQEVVERLGVPRDRFTIVPGAVEVQRFHPALDYAPGKAADPVRLFYHGRVDRRKGALDFLDALAMLRAQGVPFAATISGIGPDLDACVARDAELGLGSRFSGYADYEAAPALYRAQDVFVSPTYAEGFSNTVLEAMASGLATVSCDAVGVRDCLRHEENGLLSQPGDVPALARNLRRIIEDAPLRARLAGNALEECRRTYSWEAVGRQIMGIYEELRGTAPDTGFDPVLPVSECRFRAAPHLL</sequence>
<name>A0ABS4AH83_9PROT</name>
<dbReference type="InterPro" id="IPR028098">
    <property type="entry name" value="Glyco_trans_4-like_N"/>
</dbReference>
<dbReference type="SUPFAM" id="SSF53756">
    <property type="entry name" value="UDP-Glycosyltransferase/glycogen phosphorylase"/>
    <property type="match status" value="1"/>
</dbReference>
<keyword evidence="1" id="KW-0732">Signal</keyword>
<evidence type="ECO:0000313" key="5">
    <source>
        <dbReference type="Proteomes" id="UP000681594"/>
    </source>
</evidence>
<feature type="domain" description="Glycosyltransferase subfamily 4-like N-terminal" evidence="3">
    <location>
        <begin position="15"/>
        <end position="188"/>
    </location>
</feature>
<dbReference type="PANTHER" id="PTHR45947">
    <property type="entry name" value="SULFOQUINOVOSYL TRANSFERASE SQD2"/>
    <property type="match status" value="1"/>
</dbReference>